<protein>
    <submittedName>
        <fullName evidence="2">Uncharacterized protein</fullName>
    </submittedName>
</protein>
<name>A0A0B6Z762_9EUPU</name>
<evidence type="ECO:0000256" key="1">
    <source>
        <dbReference type="SAM" id="MobiDB-lite"/>
    </source>
</evidence>
<dbReference type="AlphaFoldDB" id="A0A0B6Z762"/>
<accession>A0A0B6Z762</accession>
<gene>
    <name evidence="2" type="primary">ORF48629</name>
</gene>
<feature type="non-terminal residue" evidence="2">
    <location>
        <position position="231"/>
    </location>
</feature>
<feature type="compositionally biased region" description="Polar residues" evidence="1">
    <location>
        <begin position="39"/>
        <end position="59"/>
    </location>
</feature>
<organism evidence="2">
    <name type="scientific">Arion vulgaris</name>
    <dbReference type="NCBI Taxonomy" id="1028688"/>
    <lineage>
        <taxon>Eukaryota</taxon>
        <taxon>Metazoa</taxon>
        <taxon>Spiralia</taxon>
        <taxon>Lophotrochozoa</taxon>
        <taxon>Mollusca</taxon>
        <taxon>Gastropoda</taxon>
        <taxon>Heterobranchia</taxon>
        <taxon>Euthyneura</taxon>
        <taxon>Panpulmonata</taxon>
        <taxon>Eupulmonata</taxon>
        <taxon>Stylommatophora</taxon>
        <taxon>Helicina</taxon>
        <taxon>Arionoidea</taxon>
        <taxon>Arionidae</taxon>
        <taxon>Arion</taxon>
    </lineage>
</organism>
<dbReference type="EMBL" id="HACG01016670">
    <property type="protein sequence ID" value="CEK63535.1"/>
    <property type="molecule type" value="Transcribed_RNA"/>
</dbReference>
<evidence type="ECO:0000313" key="2">
    <source>
        <dbReference type="EMBL" id="CEK63535.1"/>
    </source>
</evidence>
<reference evidence="2" key="1">
    <citation type="submission" date="2014-12" db="EMBL/GenBank/DDBJ databases">
        <title>Insight into the proteome of Arion vulgaris.</title>
        <authorList>
            <person name="Aradska J."/>
            <person name="Bulat T."/>
            <person name="Smidak R."/>
            <person name="Sarate P."/>
            <person name="Gangsoo J."/>
            <person name="Sialana F."/>
            <person name="Bilban M."/>
            <person name="Lubec G."/>
        </authorList>
    </citation>
    <scope>NUCLEOTIDE SEQUENCE</scope>
    <source>
        <tissue evidence="2">Skin</tissue>
    </source>
</reference>
<sequence>GQKQDDSSDVATVVIDDTLPVSTKSHGRGKSSRLLSLSQEKPTQMLTGETTTQIITEASGSIEISRKTSFRNKQHAKSDNSDANTKHINKYSPIISPPMRSVSSEENDSTQLHDVDCTDKVSEDTQPICDYENADVSTTVPCGREENGREDNSDATVVGFNIQDQTQKYILEVEDKTSDVTSSLAWRTGTLSRINVDSSDDSDLEEESVLRSKQGHLEDLYQFGHINNSTV</sequence>
<proteinExistence type="predicted"/>
<feature type="non-terminal residue" evidence="2">
    <location>
        <position position="1"/>
    </location>
</feature>
<feature type="region of interest" description="Disordered" evidence="1">
    <location>
        <begin position="19"/>
        <end position="105"/>
    </location>
</feature>